<evidence type="ECO:0008006" key="3">
    <source>
        <dbReference type="Google" id="ProtNLM"/>
    </source>
</evidence>
<accession>A0ABS5CX66</accession>
<keyword evidence="2" id="KW-1185">Reference proteome</keyword>
<sequence length="166" mass="19637">MENRNKLENIRDVFSIFHDGIILNWNGNEELLQLIIDCEYLAQKIDKSFTSFVIELKNIEKIEFNPWMNPINLPQKTFIKIEDIFQTGLEILSADIENEMVKITCNQHNLNYEYCGGTLLLNCKSLKIFDENKNELTIDEINKICEEYWNETKLKIENSLIEKRTL</sequence>
<comment type="caution">
    <text evidence="1">The sequence shown here is derived from an EMBL/GenBank/DDBJ whole genome shotgun (WGS) entry which is preliminary data.</text>
</comment>
<proteinExistence type="predicted"/>
<name>A0ABS5CX66_9FLAO</name>
<dbReference type="Proteomes" id="UP000674217">
    <property type="component" value="Unassembled WGS sequence"/>
</dbReference>
<protein>
    <recommendedName>
        <fullName evidence="3">Immunity protein 50</fullName>
    </recommendedName>
</protein>
<dbReference type="EMBL" id="JAGFBU010000011">
    <property type="protein sequence ID" value="MBP4143212.1"/>
    <property type="molecule type" value="Genomic_DNA"/>
</dbReference>
<dbReference type="RefSeq" id="WP_210646940.1">
    <property type="nucleotide sequence ID" value="NZ_JAGFBU010000011.1"/>
</dbReference>
<evidence type="ECO:0000313" key="1">
    <source>
        <dbReference type="EMBL" id="MBP4143212.1"/>
    </source>
</evidence>
<evidence type="ECO:0000313" key="2">
    <source>
        <dbReference type="Proteomes" id="UP000674217"/>
    </source>
</evidence>
<gene>
    <name evidence="1" type="ORF">J3S90_15510</name>
</gene>
<reference evidence="1 2" key="1">
    <citation type="submission" date="2021-03" db="EMBL/GenBank/DDBJ databases">
        <title>Flavobacterium Flabelliformis Sp. Nov. And Flavobacterium Geliluteum Sp. Nov., Two Novel Multidrug Resistant Psychrophilic Species Isolated From Antarctica.</title>
        <authorList>
            <person name="Kralova S."/>
            <person name="Busse H.J."/>
            <person name="Bezdicek M."/>
            <person name="Nykrynova M."/>
            <person name="Kroupova E."/>
            <person name="Krsek D."/>
            <person name="Sedlacek I."/>
        </authorList>
    </citation>
    <scope>NUCLEOTIDE SEQUENCE [LARGE SCALE GENOMIC DNA]</scope>
    <source>
        <strain evidence="1 2">P4023</strain>
    </source>
</reference>
<organism evidence="1 2">
    <name type="scientific">Flavobacterium flabelliforme</name>
    <dbReference type="NCBI Taxonomy" id="2816119"/>
    <lineage>
        <taxon>Bacteria</taxon>
        <taxon>Pseudomonadati</taxon>
        <taxon>Bacteroidota</taxon>
        <taxon>Flavobacteriia</taxon>
        <taxon>Flavobacteriales</taxon>
        <taxon>Flavobacteriaceae</taxon>
        <taxon>Flavobacterium</taxon>
    </lineage>
</organism>